<dbReference type="AlphaFoldDB" id="E9H5A5"/>
<reference evidence="1 2" key="1">
    <citation type="journal article" date="2011" name="Science">
        <title>The ecoresponsive genome of Daphnia pulex.</title>
        <authorList>
            <person name="Colbourne J.K."/>
            <person name="Pfrender M.E."/>
            <person name="Gilbert D."/>
            <person name="Thomas W.K."/>
            <person name="Tucker A."/>
            <person name="Oakley T.H."/>
            <person name="Tokishita S."/>
            <person name="Aerts A."/>
            <person name="Arnold G.J."/>
            <person name="Basu M.K."/>
            <person name="Bauer D.J."/>
            <person name="Caceres C.E."/>
            <person name="Carmel L."/>
            <person name="Casola C."/>
            <person name="Choi J.H."/>
            <person name="Detter J.C."/>
            <person name="Dong Q."/>
            <person name="Dusheyko S."/>
            <person name="Eads B.D."/>
            <person name="Frohlich T."/>
            <person name="Geiler-Samerotte K.A."/>
            <person name="Gerlach D."/>
            <person name="Hatcher P."/>
            <person name="Jogdeo S."/>
            <person name="Krijgsveld J."/>
            <person name="Kriventseva E.V."/>
            <person name="Kultz D."/>
            <person name="Laforsch C."/>
            <person name="Lindquist E."/>
            <person name="Lopez J."/>
            <person name="Manak J.R."/>
            <person name="Muller J."/>
            <person name="Pangilinan J."/>
            <person name="Patwardhan R.P."/>
            <person name="Pitluck S."/>
            <person name="Pritham E.J."/>
            <person name="Rechtsteiner A."/>
            <person name="Rho M."/>
            <person name="Rogozin I.B."/>
            <person name="Sakarya O."/>
            <person name="Salamov A."/>
            <person name="Schaack S."/>
            <person name="Shapiro H."/>
            <person name="Shiga Y."/>
            <person name="Skalitzky C."/>
            <person name="Smith Z."/>
            <person name="Souvorov A."/>
            <person name="Sung W."/>
            <person name="Tang Z."/>
            <person name="Tsuchiya D."/>
            <person name="Tu H."/>
            <person name="Vos H."/>
            <person name="Wang M."/>
            <person name="Wolf Y.I."/>
            <person name="Yamagata H."/>
            <person name="Yamada T."/>
            <person name="Ye Y."/>
            <person name="Shaw J.R."/>
            <person name="Andrews J."/>
            <person name="Crease T.J."/>
            <person name="Tang H."/>
            <person name="Lucas S.M."/>
            <person name="Robertson H.M."/>
            <person name="Bork P."/>
            <person name="Koonin E.V."/>
            <person name="Zdobnov E.M."/>
            <person name="Grigoriev I.V."/>
            <person name="Lynch M."/>
            <person name="Boore J.L."/>
        </authorList>
    </citation>
    <scope>NUCLEOTIDE SEQUENCE [LARGE SCALE GENOMIC DNA]</scope>
</reference>
<evidence type="ECO:0000313" key="1">
    <source>
        <dbReference type="EMBL" id="EFX73112.1"/>
    </source>
</evidence>
<proteinExistence type="predicted"/>
<organism evidence="1 2">
    <name type="scientific">Daphnia pulex</name>
    <name type="common">Water flea</name>
    <dbReference type="NCBI Taxonomy" id="6669"/>
    <lineage>
        <taxon>Eukaryota</taxon>
        <taxon>Metazoa</taxon>
        <taxon>Ecdysozoa</taxon>
        <taxon>Arthropoda</taxon>
        <taxon>Crustacea</taxon>
        <taxon>Branchiopoda</taxon>
        <taxon>Diplostraca</taxon>
        <taxon>Cladocera</taxon>
        <taxon>Anomopoda</taxon>
        <taxon>Daphniidae</taxon>
        <taxon>Daphnia</taxon>
    </lineage>
</organism>
<dbReference type="EMBL" id="GL732593">
    <property type="protein sequence ID" value="EFX73112.1"/>
    <property type="molecule type" value="Genomic_DNA"/>
</dbReference>
<sequence length="68" mass="7290">MSKLIAVQCGGVTASLNTNCIAPPTFVKYEVDIEEDENGAACLQIAIDAVEVLENNHYLEGSGWSCED</sequence>
<evidence type="ECO:0000313" key="2">
    <source>
        <dbReference type="Proteomes" id="UP000000305"/>
    </source>
</evidence>
<gene>
    <name evidence="1" type="ORF">DAPPUDRAFT_325619</name>
</gene>
<name>E9H5A5_DAPPU</name>
<accession>E9H5A5</accession>
<keyword evidence="2" id="KW-1185">Reference proteome</keyword>
<dbReference type="InParanoid" id="E9H5A5"/>
<dbReference type="KEGG" id="dpx:DAPPUDRAFT_325619"/>
<dbReference type="HOGENOM" id="CLU_2796578_0_0_1"/>
<protein>
    <submittedName>
        <fullName evidence="1">Uncharacterized protein</fullName>
    </submittedName>
</protein>
<dbReference type="Proteomes" id="UP000000305">
    <property type="component" value="Unassembled WGS sequence"/>
</dbReference>